<dbReference type="InterPro" id="IPR050357">
    <property type="entry name" value="Arrestin_domain-protein"/>
</dbReference>
<dbReference type="PANTHER" id="PTHR11188">
    <property type="entry name" value="ARRESTIN DOMAIN CONTAINING PROTEIN"/>
    <property type="match status" value="1"/>
</dbReference>
<evidence type="ECO:0000313" key="4">
    <source>
        <dbReference type="Proteomes" id="UP001151518"/>
    </source>
</evidence>
<dbReference type="PANTHER" id="PTHR11188:SF17">
    <property type="entry name" value="FI21816P1"/>
    <property type="match status" value="1"/>
</dbReference>
<feature type="region of interest" description="Disordered" evidence="1">
    <location>
        <begin position="311"/>
        <end position="360"/>
    </location>
</feature>
<dbReference type="InterPro" id="IPR014752">
    <property type="entry name" value="Arrestin-like_C"/>
</dbReference>
<sequence>MWTNGTPKTELSIHLYTPQITITSGSETNLLLGHVDLVLDRPTEIKSLRVTFSGMYSAYWVEGAGQSRNEYFQNKRFHHETITLSQSHLEAAPGELPLELCLRNMSGWEAVSVDNSDDSDTENTWSAPMSPPPPQAPALSGSAWTKRQYPETNGFVLPTGTHRFQFNMRLPPRMPSTITSAAGGIEYVLAAKLKTRGTLGIPTFARAGCPVHIVNLPSRFAQLQSSLPANDEAIFTKQVDQWWILARLSSCTVSPRDTVQLSVTLAWPERCEYHSDVSEFIQLSSVQMDMYEATTYRSLTTGAVLKKIKQPVASSTDGGQSELAKTKQPVASGAGGGQGEPEKPGNLLNHEPVLFSNNKNGAGSRSQIVGTATRAMFNEDYKRIFRLQIPRQRPRESKNGVHIDCRSVPICVTHELRMSLQVFDKVSRKMHLVPFHCQMIVVPEAESFYLPAYQSAGLDTRVM</sequence>
<protein>
    <recommendedName>
        <fullName evidence="2">Arrestin-like N-terminal domain-containing protein</fullName>
    </recommendedName>
</protein>
<evidence type="ECO:0000259" key="2">
    <source>
        <dbReference type="Pfam" id="PF00339"/>
    </source>
</evidence>
<dbReference type="InterPro" id="IPR014756">
    <property type="entry name" value="Ig_E-set"/>
</dbReference>
<feature type="region of interest" description="Disordered" evidence="1">
    <location>
        <begin position="113"/>
        <end position="141"/>
    </location>
</feature>
<proteinExistence type="predicted"/>
<evidence type="ECO:0000313" key="3">
    <source>
        <dbReference type="EMBL" id="KAJ2672780.1"/>
    </source>
</evidence>
<dbReference type="Proteomes" id="UP001151518">
    <property type="component" value="Unassembled WGS sequence"/>
</dbReference>
<organism evidence="3 4">
    <name type="scientific">Coemansia spiralis</name>
    <dbReference type="NCBI Taxonomy" id="417178"/>
    <lineage>
        <taxon>Eukaryota</taxon>
        <taxon>Fungi</taxon>
        <taxon>Fungi incertae sedis</taxon>
        <taxon>Zoopagomycota</taxon>
        <taxon>Kickxellomycotina</taxon>
        <taxon>Kickxellomycetes</taxon>
        <taxon>Kickxellales</taxon>
        <taxon>Kickxellaceae</taxon>
        <taxon>Coemansia</taxon>
    </lineage>
</organism>
<accession>A0A9W8KWN3</accession>
<evidence type="ECO:0000256" key="1">
    <source>
        <dbReference type="SAM" id="MobiDB-lite"/>
    </source>
</evidence>
<dbReference type="SUPFAM" id="SSF81296">
    <property type="entry name" value="E set domains"/>
    <property type="match status" value="1"/>
</dbReference>
<reference evidence="3" key="1">
    <citation type="submission" date="2022-07" db="EMBL/GenBank/DDBJ databases">
        <title>Phylogenomic reconstructions and comparative analyses of Kickxellomycotina fungi.</title>
        <authorList>
            <person name="Reynolds N.K."/>
            <person name="Stajich J.E."/>
            <person name="Barry K."/>
            <person name="Grigoriev I.V."/>
            <person name="Crous P."/>
            <person name="Smith M.E."/>
        </authorList>
    </citation>
    <scope>NUCLEOTIDE SEQUENCE</scope>
    <source>
        <strain evidence="3">NRRL 3115</strain>
    </source>
</reference>
<feature type="domain" description="Arrestin-like N-terminal" evidence="2">
    <location>
        <begin position="153"/>
        <end position="194"/>
    </location>
</feature>
<gene>
    <name evidence="3" type="ORF">GGI25_004975</name>
</gene>
<dbReference type="InterPro" id="IPR011021">
    <property type="entry name" value="Arrestin-like_N"/>
</dbReference>
<comment type="caution">
    <text evidence="3">The sequence shown here is derived from an EMBL/GenBank/DDBJ whole genome shotgun (WGS) entry which is preliminary data.</text>
</comment>
<dbReference type="Pfam" id="PF00339">
    <property type="entry name" value="Arrestin_N"/>
    <property type="match status" value="1"/>
</dbReference>
<name>A0A9W8KWN3_9FUNG</name>
<dbReference type="OrthoDB" id="2238745at2759"/>
<dbReference type="AlphaFoldDB" id="A0A9W8KWN3"/>
<dbReference type="EMBL" id="JANBTW010000077">
    <property type="protein sequence ID" value="KAJ2672780.1"/>
    <property type="molecule type" value="Genomic_DNA"/>
</dbReference>
<dbReference type="GO" id="GO:0005737">
    <property type="term" value="C:cytoplasm"/>
    <property type="evidence" value="ECO:0007669"/>
    <property type="project" value="TreeGrafter"/>
</dbReference>
<dbReference type="Gene3D" id="2.60.40.640">
    <property type="match status" value="1"/>
</dbReference>
<dbReference type="GO" id="GO:0015031">
    <property type="term" value="P:protein transport"/>
    <property type="evidence" value="ECO:0007669"/>
    <property type="project" value="TreeGrafter"/>
</dbReference>